<evidence type="ECO:0000313" key="1">
    <source>
        <dbReference type="EnsemblPlants" id="OB01G12280.1"/>
    </source>
</evidence>
<dbReference type="AlphaFoldDB" id="J3KW72"/>
<dbReference type="HOGENOM" id="CLU_2929645_0_0_1"/>
<dbReference type="EnsemblPlants" id="OB01G12280.1">
    <property type="protein sequence ID" value="OB01G12280.1"/>
    <property type="gene ID" value="OB01G12280"/>
</dbReference>
<proteinExistence type="predicted"/>
<dbReference type="Gramene" id="OB01G12280.1">
    <property type="protein sequence ID" value="OB01G12280.1"/>
    <property type="gene ID" value="OB01G12280"/>
</dbReference>
<protein>
    <submittedName>
        <fullName evidence="1">Uncharacterized protein</fullName>
    </submittedName>
</protein>
<keyword evidence="2" id="KW-1185">Reference proteome</keyword>
<reference evidence="1" key="2">
    <citation type="submission" date="2013-04" db="UniProtKB">
        <authorList>
            <consortium name="EnsemblPlants"/>
        </authorList>
    </citation>
    <scope>IDENTIFICATION</scope>
</reference>
<accession>J3KW72</accession>
<sequence>MHGFTIWKVASCNDDGCIVHARQSVLDPEPRRCDMIQSPHNGGCKLYQLSHSSIGDPKKYP</sequence>
<reference evidence="1" key="1">
    <citation type="journal article" date="2013" name="Nat. Commun.">
        <title>Whole-genome sequencing of Oryza brachyantha reveals mechanisms underlying Oryza genome evolution.</title>
        <authorList>
            <person name="Chen J."/>
            <person name="Huang Q."/>
            <person name="Gao D."/>
            <person name="Wang J."/>
            <person name="Lang Y."/>
            <person name="Liu T."/>
            <person name="Li B."/>
            <person name="Bai Z."/>
            <person name="Luis Goicoechea J."/>
            <person name="Liang C."/>
            <person name="Chen C."/>
            <person name="Zhang W."/>
            <person name="Sun S."/>
            <person name="Liao Y."/>
            <person name="Zhang X."/>
            <person name="Yang L."/>
            <person name="Song C."/>
            <person name="Wang M."/>
            <person name="Shi J."/>
            <person name="Liu G."/>
            <person name="Liu J."/>
            <person name="Zhou H."/>
            <person name="Zhou W."/>
            <person name="Yu Q."/>
            <person name="An N."/>
            <person name="Chen Y."/>
            <person name="Cai Q."/>
            <person name="Wang B."/>
            <person name="Liu B."/>
            <person name="Min J."/>
            <person name="Huang Y."/>
            <person name="Wu H."/>
            <person name="Li Z."/>
            <person name="Zhang Y."/>
            <person name="Yin Y."/>
            <person name="Song W."/>
            <person name="Jiang J."/>
            <person name="Jackson S.A."/>
            <person name="Wing R.A."/>
            <person name="Wang J."/>
            <person name="Chen M."/>
        </authorList>
    </citation>
    <scope>NUCLEOTIDE SEQUENCE [LARGE SCALE GENOMIC DNA]</scope>
    <source>
        <strain evidence="1">cv. IRGC 101232</strain>
    </source>
</reference>
<evidence type="ECO:0000313" key="2">
    <source>
        <dbReference type="Proteomes" id="UP000006038"/>
    </source>
</evidence>
<organism evidence="1">
    <name type="scientific">Oryza brachyantha</name>
    <name type="common">malo sina</name>
    <dbReference type="NCBI Taxonomy" id="4533"/>
    <lineage>
        <taxon>Eukaryota</taxon>
        <taxon>Viridiplantae</taxon>
        <taxon>Streptophyta</taxon>
        <taxon>Embryophyta</taxon>
        <taxon>Tracheophyta</taxon>
        <taxon>Spermatophyta</taxon>
        <taxon>Magnoliopsida</taxon>
        <taxon>Liliopsida</taxon>
        <taxon>Poales</taxon>
        <taxon>Poaceae</taxon>
        <taxon>BOP clade</taxon>
        <taxon>Oryzoideae</taxon>
        <taxon>Oryzeae</taxon>
        <taxon>Oryzinae</taxon>
        <taxon>Oryza</taxon>
    </lineage>
</organism>
<name>J3KW72_ORYBR</name>
<dbReference type="Proteomes" id="UP000006038">
    <property type="component" value="Chromosome 1"/>
</dbReference>